<dbReference type="NCBIfam" id="TIGR01876">
    <property type="entry name" value="cas_Cas5d"/>
    <property type="match status" value="1"/>
</dbReference>
<sequence>MKKNASPSLVSVRVWGDFACATRPDLKAERVSYPLLTPSAARGVLEAIYYEPQMFYVIHEIGVIKRGSWFSFRRNEVKKVVSFRDAAVAMAESGDLMPIRAGGGAADATQRGMLALADVEYLITAEIRLTHRAEPPRDSLEKYNGLFTRRAQSGKCYSRPYLGCREFDAHFAFVPDPSEVALCASEWPKEDLGLMLYDVFDPRDRVSGRSLAPIPVFFHAQIENARLACHPDRVQLVRREASR</sequence>
<dbReference type="Pfam" id="PF09704">
    <property type="entry name" value="Cas_Cas5d"/>
    <property type="match status" value="1"/>
</dbReference>
<dbReference type="GO" id="GO:0016787">
    <property type="term" value="F:hydrolase activity"/>
    <property type="evidence" value="ECO:0007669"/>
    <property type="project" value="UniProtKB-KW"/>
</dbReference>
<keyword evidence="2" id="KW-0694">RNA-binding</keyword>
<dbReference type="InterPro" id="IPR010155">
    <property type="entry name" value="CRISPR-assoc_prot_Cas5d"/>
</dbReference>
<dbReference type="InterPro" id="IPR013422">
    <property type="entry name" value="CRISPR-assoc_prot_Cas5_N"/>
</dbReference>
<keyword evidence="2" id="KW-0255">Endonuclease</keyword>
<evidence type="ECO:0000313" key="3">
    <source>
        <dbReference type="EMBL" id="XBH04688.1"/>
    </source>
</evidence>
<dbReference type="InterPro" id="IPR021124">
    <property type="entry name" value="CRISPR-assoc_prot_Cas5"/>
</dbReference>
<name>A0AAU7CGW9_9BACT</name>
<protein>
    <recommendedName>
        <fullName evidence="2">pre-crRNA processing endonuclease</fullName>
        <ecNumber evidence="2">3.1.-.-</ecNumber>
    </recommendedName>
</protein>
<comment type="similarity">
    <text evidence="2">Belongs to the CRISPR-associated protein Cas5 family. Subtype I-C/Dvulg subfamily.</text>
</comment>
<dbReference type="GO" id="GO:0051607">
    <property type="term" value="P:defense response to virus"/>
    <property type="evidence" value="ECO:0007669"/>
    <property type="project" value="UniProtKB-UniRule"/>
</dbReference>
<organism evidence="3">
    <name type="scientific">Singulisphaera sp. Ch08</name>
    <dbReference type="NCBI Taxonomy" id="3120278"/>
    <lineage>
        <taxon>Bacteria</taxon>
        <taxon>Pseudomonadati</taxon>
        <taxon>Planctomycetota</taxon>
        <taxon>Planctomycetia</taxon>
        <taxon>Isosphaerales</taxon>
        <taxon>Isosphaeraceae</taxon>
        <taxon>Singulisphaera</taxon>
    </lineage>
</organism>
<dbReference type="AlphaFoldDB" id="A0AAU7CGW9"/>
<dbReference type="Gene3D" id="3.30.70.2660">
    <property type="match status" value="1"/>
</dbReference>
<keyword evidence="2" id="KW-0540">Nuclease</keyword>
<keyword evidence="2" id="KW-0378">Hydrolase</keyword>
<keyword evidence="1 2" id="KW-0051">Antiviral defense</keyword>
<dbReference type="EC" id="3.1.-.-" evidence="2"/>
<proteinExistence type="inferred from homology"/>
<gene>
    <name evidence="3" type="primary">cas5c</name>
    <name evidence="3" type="ORF">V5E97_01350</name>
</gene>
<dbReference type="NCBIfam" id="TIGR02593">
    <property type="entry name" value="CRISPR_cas5"/>
    <property type="match status" value="1"/>
</dbReference>
<evidence type="ECO:0000256" key="2">
    <source>
        <dbReference type="PIRNR" id="PIRNR029950"/>
    </source>
</evidence>
<evidence type="ECO:0000256" key="1">
    <source>
        <dbReference type="ARBA" id="ARBA00023118"/>
    </source>
</evidence>
<dbReference type="GO" id="GO:0003723">
    <property type="term" value="F:RNA binding"/>
    <property type="evidence" value="ECO:0007669"/>
    <property type="project" value="UniProtKB-UniRule"/>
</dbReference>
<reference evidence="3" key="1">
    <citation type="submission" date="2024-05" db="EMBL/GenBank/DDBJ databases">
        <title>Planctomycetes of the genus Singulisphaera possess chitinolytic capabilities.</title>
        <authorList>
            <person name="Ivanova A."/>
        </authorList>
    </citation>
    <scope>NUCLEOTIDE SEQUENCE</scope>
    <source>
        <strain evidence="3">Ch08T</strain>
    </source>
</reference>
<dbReference type="PIRSF" id="PIRSF029950">
    <property type="entry name" value="Cas_CT1134"/>
    <property type="match status" value="1"/>
</dbReference>
<dbReference type="RefSeq" id="WP_406697479.1">
    <property type="nucleotide sequence ID" value="NZ_CP155447.1"/>
</dbReference>
<accession>A0AAU7CGW9</accession>
<dbReference type="GO" id="GO:0004519">
    <property type="term" value="F:endonuclease activity"/>
    <property type="evidence" value="ECO:0007669"/>
    <property type="project" value="UniProtKB-UniRule"/>
</dbReference>
<comment type="function">
    <text evidence="2">CRISPR (clustered regularly interspaced short palindromic repeat) is an adaptive immune system that provides protection against mobile genetic elements (viruses, transposable elements and conjugative plasmids). CRISPR clusters contain spacers, sequences complementary to antecedent mobile elements, and target invading nucleic acids. CRISPR clusters are transcribed and processed into CRISPR RNA (crRNA).</text>
</comment>
<dbReference type="GO" id="GO:0043571">
    <property type="term" value="P:maintenance of CRISPR repeat elements"/>
    <property type="evidence" value="ECO:0007669"/>
    <property type="project" value="UniProtKB-UniRule"/>
</dbReference>
<dbReference type="EMBL" id="CP155447">
    <property type="protein sequence ID" value="XBH04688.1"/>
    <property type="molecule type" value="Genomic_DNA"/>
</dbReference>